<proteinExistence type="predicted"/>
<keyword evidence="1" id="KW-1133">Transmembrane helix</keyword>
<reference evidence="3 4" key="1">
    <citation type="submission" date="2020-03" db="EMBL/GenBank/DDBJ databases">
        <title>WGS of the type strain of Planosporangium spp.</title>
        <authorList>
            <person name="Thawai C."/>
        </authorList>
    </citation>
    <scope>NUCLEOTIDE SEQUENCE [LARGE SCALE GENOMIC DNA]</scope>
    <source>
        <strain evidence="3 4">TBRC 5610</strain>
    </source>
</reference>
<accession>A0ABX0XU91</accession>
<sequence>MVLLLVGGTLLKIALAGTYVRYVKVGLRGYLVAAGAVLVAVALASLVHTLWTAGSRRAGHDHDVDDGHGHSHRGFDPSWLLVAPALALLLIAPPALGSYAAARGGTALAAGADSDYPPLPDGDPVRISVLDYADRAVFGKGHTLGRRAVTLSGFVMAGDHGHRYLARMVITCCAADARPVKVGLAGDLPPDAAPDAWLEVTGTYTAQTDTDPVNGQPIPYLAVTSARSIPAPAQPYES</sequence>
<keyword evidence="1" id="KW-0472">Membrane</keyword>
<protein>
    <submittedName>
        <fullName evidence="3">TIGR03943 family protein</fullName>
    </submittedName>
</protein>
<dbReference type="PANTHER" id="PTHR40047:SF1">
    <property type="entry name" value="UPF0703 PROTEIN YCGQ"/>
    <property type="match status" value="1"/>
</dbReference>
<feature type="transmembrane region" description="Helical" evidence="1">
    <location>
        <begin position="32"/>
        <end position="51"/>
    </location>
</feature>
<evidence type="ECO:0000259" key="2">
    <source>
        <dbReference type="Pfam" id="PF21537"/>
    </source>
</evidence>
<keyword evidence="4" id="KW-1185">Reference proteome</keyword>
<dbReference type="EMBL" id="JAATVY010000003">
    <property type="protein sequence ID" value="NJC69583.1"/>
    <property type="molecule type" value="Genomic_DNA"/>
</dbReference>
<feature type="domain" description="DUF1980" evidence="2">
    <location>
        <begin position="147"/>
        <end position="236"/>
    </location>
</feature>
<dbReference type="InterPro" id="IPR015402">
    <property type="entry name" value="DUF1980"/>
</dbReference>
<dbReference type="Proteomes" id="UP000722989">
    <property type="component" value="Unassembled WGS sequence"/>
</dbReference>
<dbReference type="NCBIfam" id="TIGR03943">
    <property type="entry name" value="TIGR03943 family putative permease subunit"/>
    <property type="match status" value="1"/>
</dbReference>
<evidence type="ECO:0000313" key="4">
    <source>
        <dbReference type="Proteomes" id="UP000722989"/>
    </source>
</evidence>
<name>A0ABX0XU91_9ACTN</name>
<evidence type="ECO:0000256" key="1">
    <source>
        <dbReference type="SAM" id="Phobius"/>
    </source>
</evidence>
<comment type="caution">
    <text evidence="3">The sequence shown here is derived from an EMBL/GenBank/DDBJ whole genome shotgun (WGS) entry which is preliminary data.</text>
</comment>
<dbReference type="PANTHER" id="PTHR40047">
    <property type="entry name" value="UPF0703 PROTEIN YCGQ"/>
    <property type="match status" value="1"/>
</dbReference>
<keyword evidence="1" id="KW-0812">Transmembrane</keyword>
<dbReference type="InterPro" id="IPR052955">
    <property type="entry name" value="UPF0703_membrane_permease"/>
</dbReference>
<gene>
    <name evidence="3" type="ORF">HC031_07590</name>
</gene>
<dbReference type="Pfam" id="PF21537">
    <property type="entry name" value="DUF1980_C"/>
    <property type="match status" value="1"/>
</dbReference>
<organism evidence="3 4">
    <name type="scientific">Planosporangium thailandense</name>
    <dbReference type="NCBI Taxonomy" id="765197"/>
    <lineage>
        <taxon>Bacteria</taxon>
        <taxon>Bacillati</taxon>
        <taxon>Actinomycetota</taxon>
        <taxon>Actinomycetes</taxon>
        <taxon>Micromonosporales</taxon>
        <taxon>Micromonosporaceae</taxon>
        <taxon>Planosporangium</taxon>
    </lineage>
</organism>
<dbReference type="InterPro" id="IPR048447">
    <property type="entry name" value="DUF1980_C"/>
</dbReference>
<evidence type="ECO:0000313" key="3">
    <source>
        <dbReference type="EMBL" id="NJC69583.1"/>
    </source>
</evidence>